<proteinExistence type="predicted"/>
<reference evidence="2" key="1">
    <citation type="submission" date="2021-01" db="EMBL/GenBank/DDBJ databases">
        <authorList>
            <consortium name="Genoscope - CEA"/>
            <person name="William W."/>
        </authorList>
    </citation>
    <scope>NUCLEOTIDE SEQUENCE</scope>
</reference>
<feature type="region of interest" description="Disordered" evidence="1">
    <location>
        <begin position="1"/>
        <end position="38"/>
    </location>
</feature>
<dbReference type="AlphaFoldDB" id="A0A816JH68"/>
<name>A0A816JH68_BRANA</name>
<evidence type="ECO:0000313" key="2">
    <source>
        <dbReference type="EMBL" id="CAF1838535.1"/>
    </source>
</evidence>
<dbReference type="EMBL" id="HG994368">
    <property type="protein sequence ID" value="CAF1838535.1"/>
    <property type="molecule type" value="Genomic_DNA"/>
</dbReference>
<feature type="non-terminal residue" evidence="2">
    <location>
        <position position="104"/>
    </location>
</feature>
<sequence length="104" mass="11185">MASTPPHDLIGTFDGKQGSDGDGDGDGVDRGTEKDENERLLESLMAEGGDASDVCAAVRVNLEGENMSEADIPLDHEEEVPTQKHQSPLMRVHAYFSIAKPYKG</sequence>
<organism evidence="2">
    <name type="scientific">Brassica napus</name>
    <name type="common">Rape</name>
    <dbReference type="NCBI Taxonomy" id="3708"/>
    <lineage>
        <taxon>Eukaryota</taxon>
        <taxon>Viridiplantae</taxon>
        <taxon>Streptophyta</taxon>
        <taxon>Embryophyta</taxon>
        <taxon>Tracheophyta</taxon>
        <taxon>Spermatophyta</taxon>
        <taxon>Magnoliopsida</taxon>
        <taxon>eudicotyledons</taxon>
        <taxon>Gunneridae</taxon>
        <taxon>Pentapetalae</taxon>
        <taxon>rosids</taxon>
        <taxon>malvids</taxon>
        <taxon>Brassicales</taxon>
        <taxon>Brassicaceae</taxon>
        <taxon>Brassiceae</taxon>
        <taxon>Brassica</taxon>
    </lineage>
</organism>
<evidence type="ECO:0000256" key="1">
    <source>
        <dbReference type="SAM" id="MobiDB-lite"/>
    </source>
</evidence>
<dbReference type="Proteomes" id="UP001295469">
    <property type="component" value="Chromosome C04"/>
</dbReference>
<accession>A0A816JH68</accession>
<protein>
    <submittedName>
        <fullName evidence="2">(rape) hypothetical protein</fullName>
    </submittedName>
</protein>
<feature type="compositionally biased region" description="Basic and acidic residues" evidence="1">
    <location>
        <begin position="27"/>
        <end position="38"/>
    </location>
</feature>
<gene>
    <name evidence="2" type="ORF">DARMORV10_C04P27680.1</name>
</gene>